<dbReference type="EMBL" id="JAHXZN010000001">
    <property type="protein sequence ID" value="MBW6529793.1"/>
    <property type="molecule type" value="Genomic_DNA"/>
</dbReference>
<evidence type="ECO:0000313" key="1">
    <source>
        <dbReference type="EMBL" id="MBW6529793.1"/>
    </source>
</evidence>
<reference evidence="1 2" key="1">
    <citation type="submission" date="2021-07" db="EMBL/GenBank/DDBJ databases">
        <title>Sphingomonas sp.</title>
        <authorList>
            <person name="Feng G."/>
            <person name="Li J."/>
            <person name="Pan M."/>
        </authorList>
    </citation>
    <scope>NUCLEOTIDE SEQUENCE [LARGE SCALE GENOMIC DNA]</scope>
    <source>
        <strain evidence="1 2">RRHST34</strain>
    </source>
</reference>
<proteinExistence type="predicted"/>
<accession>A0ABS7BJV7</accession>
<organism evidence="1 2">
    <name type="scientific">Sphingomonas citri</name>
    <dbReference type="NCBI Taxonomy" id="2862499"/>
    <lineage>
        <taxon>Bacteria</taxon>
        <taxon>Pseudomonadati</taxon>
        <taxon>Pseudomonadota</taxon>
        <taxon>Alphaproteobacteria</taxon>
        <taxon>Sphingomonadales</taxon>
        <taxon>Sphingomonadaceae</taxon>
        <taxon>Sphingomonas</taxon>
    </lineage>
</organism>
<name>A0ABS7BJV7_9SPHN</name>
<dbReference type="RefSeq" id="WP_219747275.1">
    <property type="nucleotide sequence ID" value="NZ_JAHXZN010000001.1"/>
</dbReference>
<dbReference type="Proteomes" id="UP000759103">
    <property type="component" value="Unassembled WGS sequence"/>
</dbReference>
<sequence>MVRQSASAPHVPAGWRERMRPVKARAMLRLFVSLLALLLALPAGAVPACHETSTTVTAPMQHHEHRPAAPGTAVAHDCLGCVPPLDLAGGVVVSPWRPAERQRPPMRTSMTAGALLVPLSPPPRAA</sequence>
<keyword evidence="2" id="KW-1185">Reference proteome</keyword>
<protein>
    <recommendedName>
        <fullName evidence="3">DUF2946 domain-containing protein</fullName>
    </recommendedName>
</protein>
<comment type="caution">
    <text evidence="1">The sequence shown here is derived from an EMBL/GenBank/DDBJ whole genome shotgun (WGS) entry which is preliminary data.</text>
</comment>
<gene>
    <name evidence="1" type="ORF">KZ820_03510</name>
</gene>
<evidence type="ECO:0008006" key="3">
    <source>
        <dbReference type="Google" id="ProtNLM"/>
    </source>
</evidence>
<evidence type="ECO:0000313" key="2">
    <source>
        <dbReference type="Proteomes" id="UP000759103"/>
    </source>
</evidence>